<reference evidence="5 6" key="1">
    <citation type="journal article" date="2018" name="Evol. Lett.">
        <title>Horizontal gene cluster transfer increased hallucinogenic mushroom diversity.</title>
        <authorList>
            <person name="Reynolds H.T."/>
            <person name="Vijayakumar V."/>
            <person name="Gluck-Thaler E."/>
            <person name="Korotkin H.B."/>
            <person name="Matheny P.B."/>
            <person name="Slot J.C."/>
        </authorList>
    </citation>
    <scope>NUCLEOTIDE SEQUENCE [LARGE SCALE GENOMIC DNA]</scope>
    <source>
        <strain evidence="5 6">2631</strain>
    </source>
</reference>
<accession>A0A409XG10</accession>
<comment type="caution">
    <text evidence="5">The sequence shown here is derived from an EMBL/GenBank/DDBJ whole genome shotgun (WGS) entry which is preliminary data.</text>
</comment>
<sequence>MEVPYDWYAAATAATTSTSTAAAYPPNEYGGRTYPSPAPSIDPSPGPLPHLSLQEPFVHHSRMNMAYNDVGPTRAVVRKQFVNDGTGRYTGGQRMDVQPPYHAQTQSPSSSMASPYSPYPSRSLNNYIDDMIRIPSPALSSGSGSGSAGSTSGRSPLSAGTTPDLSNHRALSSAIPVRRTIQKHTKHRLLAADRKAICLYHMSAKHARQEDIANRFGCERSTVSKILKHKDKWLNISPAIEESPHTAKHRASKFPMVEAELADRYLAKWHNGGTIITDQLIRTTALSIAKELGHSPDEFKASSGWLENFKHRYKIRRGEWLNGQHYNKLRYRSEVAPQSSYPVPAIVPPSLPIQDHVEIFNSSRQAQENSNTTQSSFEGSAQEQTASQSSNQRHENGEVGGESSLDPRLQSEPVASGSQSVQQEVEPMSASEIALLGVPENYGKRMFPLFEPATDPQERFEQLRCPPLDRIHGFHLDQIHNSINILASFFENEGRGVLKPTERRVLEHIRNAVRSLEFDYDYER</sequence>
<feature type="compositionally biased region" description="Polar residues" evidence="3">
    <location>
        <begin position="364"/>
        <end position="391"/>
    </location>
</feature>
<gene>
    <name evidence="5" type="ORF">CVT25_013873</name>
</gene>
<evidence type="ECO:0000313" key="5">
    <source>
        <dbReference type="EMBL" id="PPQ89686.1"/>
    </source>
</evidence>
<dbReference type="Proteomes" id="UP000283269">
    <property type="component" value="Unassembled WGS sequence"/>
</dbReference>
<evidence type="ECO:0000259" key="4">
    <source>
        <dbReference type="PROSITE" id="PS51253"/>
    </source>
</evidence>
<dbReference type="AlphaFoldDB" id="A0A409XG10"/>
<protein>
    <recommendedName>
        <fullName evidence="4">HTH CENPB-type domain-containing protein</fullName>
    </recommendedName>
</protein>
<dbReference type="InterPro" id="IPR006600">
    <property type="entry name" value="HTH_CenpB_DNA-bd_dom"/>
</dbReference>
<proteinExistence type="predicted"/>
<dbReference type="Gene3D" id="1.10.10.60">
    <property type="entry name" value="Homeodomain-like"/>
    <property type="match status" value="2"/>
</dbReference>
<dbReference type="GO" id="GO:0003677">
    <property type="term" value="F:DNA binding"/>
    <property type="evidence" value="ECO:0007669"/>
    <property type="project" value="UniProtKB-KW"/>
</dbReference>
<dbReference type="STRING" id="93625.A0A409XG10"/>
<evidence type="ECO:0000313" key="6">
    <source>
        <dbReference type="Proteomes" id="UP000283269"/>
    </source>
</evidence>
<keyword evidence="1" id="KW-0238">DNA-binding</keyword>
<dbReference type="GO" id="GO:0005634">
    <property type="term" value="C:nucleus"/>
    <property type="evidence" value="ECO:0007669"/>
    <property type="project" value="TreeGrafter"/>
</dbReference>
<feature type="compositionally biased region" description="Low complexity" evidence="3">
    <location>
        <begin position="107"/>
        <end position="118"/>
    </location>
</feature>
<evidence type="ECO:0000256" key="3">
    <source>
        <dbReference type="SAM" id="MobiDB-lite"/>
    </source>
</evidence>
<dbReference type="PANTHER" id="PTHR19303">
    <property type="entry name" value="TRANSPOSON"/>
    <property type="match status" value="1"/>
</dbReference>
<dbReference type="OrthoDB" id="9909311at2759"/>
<evidence type="ECO:0000256" key="1">
    <source>
        <dbReference type="ARBA" id="ARBA00023125"/>
    </source>
</evidence>
<dbReference type="PROSITE" id="PS51253">
    <property type="entry name" value="HTH_CENPB"/>
    <property type="match status" value="1"/>
</dbReference>
<dbReference type="InterPro" id="IPR009057">
    <property type="entry name" value="Homeodomain-like_sf"/>
</dbReference>
<feature type="domain" description="HTH CENPB-type" evidence="4">
    <location>
        <begin position="245"/>
        <end position="319"/>
    </location>
</feature>
<name>A0A409XG10_PSICY</name>
<dbReference type="InterPro" id="IPR050863">
    <property type="entry name" value="CenT-Element_Derived"/>
</dbReference>
<keyword evidence="6" id="KW-1185">Reference proteome</keyword>
<dbReference type="Pfam" id="PF04218">
    <property type="entry name" value="CENP-B_N"/>
    <property type="match status" value="1"/>
</dbReference>
<dbReference type="SMART" id="SM00674">
    <property type="entry name" value="CENPB"/>
    <property type="match status" value="1"/>
</dbReference>
<dbReference type="Pfam" id="PF03221">
    <property type="entry name" value="HTH_Tnp_Tc5"/>
    <property type="match status" value="1"/>
</dbReference>
<feature type="region of interest" description="Disordered" evidence="3">
    <location>
        <begin position="135"/>
        <end position="178"/>
    </location>
</feature>
<organism evidence="5 6">
    <name type="scientific">Psilocybe cyanescens</name>
    <dbReference type="NCBI Taxonomy" id="93625"/>
    <lineage>
        <taxon>Eukaryota</taxon>
        <taxon>Fungi</taxon>
        <taxon>Dikarya</taxon>
        <taxon>Basidiomycota</taxon>
        <taxon>Agaricomycotina</taxon>
        <taxon>Agaricomycetes</taxon>
        <taxon>Agaricomycetidae</taxon>
        <taxon>Agaricales</taxon>
        <taxon>Agaricineae</taxon>
        <taxon>Strophariaceae</taxon>
        <taxon>Psilocybe</taxon>
    </lineage>
</organism>
<evidence type="ECO:0000256" key="2">
    <source>
        <dbReference type="ARBA" id="ARBA00023242"/>
    </source>
</evidence>
<feature type="region of interest" description="Disordered" evidence="3">
    <location>
        <begin position="85"/>
        <end position="118"/>
    </location>
</feature>
<feature type="region of interest" description="Disordered" evidence="3">
    <location>
        <begin position="364"/>
        <end position="428"/>
    </location>
</feature>
<dbReference type="EMBL" id="NHYD01001847">
    <property type="protein sequence ID" value="PPQ89686.1"/>
    <property type="molecule type" value="Genomic_DNA"/>
</dbReference>
<dbReference type="InterPro" id="IPR007889">
    <property type="entry name" value="HTH_Psq"/>
</dbReference>
<dbReference type="InParanoid" id="A0A409XG10"/>
<dbReference type="SUPFAM" id="SSF46689">
    <property type="entry name" value="Homeodomain-like"/>
    <property type="match status" value="2"/>
</dbReference>
<dbReference type="PANTHER" id="PTHR19303:SF70">
    <property type="entry name" value="HTH CENPB-TYPE DOMAIN-CONTAINING PROTEIN"/>
    <property type="match status" value="1"/>
</dbReference>
<keyword evidence="2" id="KW-0539">Nucleus</keyword>